<proteinExistence type="predicted"/>
<feature type="non-terminal residue" evidence="1">
    <location>
        <position position="1"/>
    </location>
</feature>
<keyword evidence="2" id="KW-1185">Reference proteome</keyword>
<evidence type="ECO:0000313" key="2">
    <source>
        <dbReference type="Proteomes" id="UP000235965"/>
    </source>
</evidence>
<gene>
    <name evidence="1" type="ORF">B7P43_G14876</name>
</gene>
<name>A0A2J7RQW6_9NEOP</name>
<dbReference type="InParanoid" id="A0A2J7RQW6"/>
<comment type="caution">
    <text evidence="1">The sequence shown here is derived from an EMBL/GenBank/DDBJ whole genome shotgun (WGS) entry which is preliminary data.</text>
</comment>
<dbReference type="AlphaFoldDB" id="A0A2J7RQW6"/>
<dbReference type="Proteomes" id="UP000235965">
    <property type="component" value="Unassembled WGS sequence"/>
</dbReference>
<dbReference type="EMBL" id="NEVH01000613">
    <property type="protein sequence ID" value="PNF43225.1"/>
    <property type="molecule type" value="Genomic_DNA"/>
</dbReference>
<reference evidence="1 2" key="1">
    <citation type="submission" date="2017-12" db="EMBL/GenBank/DDBJ databases">
        <title>Hemimetabolous genomes reveal molecular basis of termite eusociality.</title>
        <authorList>
            <person name="Harrison M.C."/>
            <person name="Jongepier E."/>
            <person name="Robertson H.M."/>
            <person name="Arning N."/>
            <person name="Bitard-Feildel T."/>
            <person name="Chao H."/>
            <person name="Childers C.P."/>
            <person name="Dinh H."/>
            <person name="Doddapaneni H."/>
            <person name="Dugan S."/>
            <person name="Gowin J."/>
            <person name="Greiner C."/>
            <person name="Han Y."/>
            <person name="Hu H."/>
            <person name="Hughes D.S.T."/>
            <person name="Huylmans A.-K."/>
            <person name="Kemena C."/>
            <person name="Kremer L.P.M."/>
            <person name="Lee S.L."/>
            <person name="Lopez-Ezquerra A."/>
            <person name="Mallet L."/>
            <person name="Monroy-Kuhn J.M."/>
            <person name="Moser A."/>
            <person name="Murali S.C."/>
            <person name="Muzny D.M."/>
            <person name="Otani S."/>
            <person name="Piulachs M.-D."/>
            <person name="Poelchau M."/>
            <person name="Qu J."/>
            <person name="Schaub F."/>
            <person name="Wada-Katsumata A."/>
            <person name="Worley K.C."/>
            <person name="Xie Q."/>
            <person name="Ylla G."/>
            <person name="Poulsen M."/>
            <person name="Gibbs R.A."/>
            <person name="Schal C."/>
            <person name="Richards S."/>
            <person name="Belles X."/>
            <person name="Korb J."/>
            <person name="Bornberg-Bauer E."/>
        </authorList>
    </citation>
    <scope>NUCLEOTIDE SEQUENCE [LARGE SCALE GENOMIC DNA]</scope>
    <source>
        <tissue evidence="1">Whole body</tissue>
    </source>
</reference>
<sequence>FYGEELLAPHPTPKLEGHPLSAVRDCEGVSSIRNLRTRHAVVTRSQPNMALAIKKKDGSHGNGL</sequence>
<protein>
    <submittedName>
        <fullName evidence="1">Uncharacterized protein</fullName>
    </submittedName>
</protein>
<organism evidence="1 2">
    <name type="scientific">Cryptotermes secundus</name>
    <dbReference type="NCBI Taxonomy" id="105785"/>
    <lineage>
        <taxon>Eukaryota</taxon>
        <taxon>Metazoa</taxon>
        <taxon>Ecdysozoa</taxon>
        <taxon>Arthropoda</taxon>
        <taxon>Hexapoda</taxon>
        <taxon>Insecta</taxon>
        <taxon>Pterygota</taxon>
        <taxon>Neoptera</taxon>
        <taxon>Polyneoptera</taxon>
        <taxon>Dictyoptera</taxon>
        <taxon>Blattodea</taxon>
        <taxon>Blattoidea</taxon>
        <taxon>Termitoidae</taxon>
        <taxon>Kalotermitidae</taxon>
        <taxon>Cryptotermitinae</taxon>
        <taxon>Cryptotermes</taxon>
    </lineage>
</organism>
<evidence type="ECO:0000313" key="1">
    <source>
        <dbReference type="EMBL" id="PNF43225.1"/>
    </source>
</evidence>
<accession>A0A2J7RQW6</accession>